<proteinExistence type="inferred from homology"/>
<dbReference type="Proteomes" id="UP000653305">
    <property type="component" value="Unassembled WGS sequence"/>
</dbReference>
<evidence type="ECO:0000313" key="6">
    <source>
        <dbReference type="Proteomes" id="UP000653305"/>
    </source>
</evidence>
<evidence type="ECO:0000256" key="1">
    <source>
        <dbReference type="ARBA" id="ARBA00010746"/>
    </source>
</evidence>
<dbReference type="InterPro" id="IPR044859">
    <property type="entry name" value="Allene_oxi_cyc_Dirigent"/>
</dbReference>
<name>A0A830CUX3_9LAMI</name>
<sequence>MIDDPLTLGPEKGSGIVGRAQGMYGSADLTNFGLLMVLNFAFTEGKFNGSTLSVLGRNAVLSAVREMPIVGGSGVFRFGRGYAQAKTHQLNFKTGDAVVEYNVYVFHY</sequence>
<accession>A0A830CUX3</accession>
<dbReference type="Gene3D" id="2.40.480.10">
    <property type="entry name" value="Allene oxide cyclase-like"/>
    <property type="match status" value="1"/>
</dbReference>
<keyword evidence="6" id="KW-1185">Reference proteome</keyword>
<evidence type="ECO:0000313" key="5">
    <source>
        <dbReference type="EMBL" id="GFQ04358.1"/>
    </source>
</evidence>
<reference evidence="5" key="1">
    <citation type="submission" date="2020-07" db="EMBL/GenBank/DDBJ databases">
        <title>Ethylene signaling mediates host invasion by parasitic plants.</title>
        <authorList>
            <person name="Yoshida S."/>
        </authorList>
    </citation>
    <scope>NUCLEOTIDE SEQUENCE</scope>
    <source>
        <strain evidence="5">Okayama</strain>
    </source>
</reference>
<keyword evidence="4" id="KW-0052">Apoplast</keyword>
<organism evidence="5 6">
    <name type="scientific">Phtheirospermum japonicum</name>
    <dbReference type="NCBI Taxonomy" id="374723"/>
    <lineage>
        <taxon>Eukaryota</taxon>
        <taxon>Viridiplantae</taxon>
        <taxon>Streptophyta</taxon>
        <taxon>Embryophyta</taxon>
        <taxon>Tracheophyta</taxon>
        <taxon>Spermatophyta</taxon>
        <taxon>Magnoliopsida</taxon>
        <taxon>eudicotyledons</taxon>
        <taxon>Gunneridae</taxon>
        <taxon>Pentapetalae</taxon>
        <taxon>asterids</taxon>
        <taxon>lamiids</taxon>
        <taxon>Lamiales</taxon>
        <taxon>Orobanchaceae</taxon>
        <taxon>Orobanchaceae incertae sedis</taxon>
        <taxon>Phtheirospermum</taxon>
    </lineage>
</organism>
<dbReference type="Pfam" id="PF03018">
    <property type="entry name" value="Dirigent"/>
    <property type="match status" value="1"/>
</dbReference>
<comment type="subunit">
    <text evidence="2 4">Homodimer.</text>
</comment>
<dbReference type="EMBL" id="BMAC01000934">
    <property type="protein sequence ID" value="GFQ04358.1"/>
    <property type="molecule type" value="Genomic_DNA"/>
</dbReference>
<dbReference type="AlphaFoldDB" id="A0A830CUX3"/>
<comment type="subcellular location">
    <subcellularLocation>
        <location evidence="4">Secreted</location>
        <location evidence="4">Extracellular space</location>
        <location evidence="4">Apoplast</location>
    </subcellularLocation>
</comment>
<evidence type="ECO:0000256" key="3">
    <source>
        <dbReference type="ARBA" id="ARBA00022525"/>
    </source>
</evidence>
<comment type="function">
    <text evidence="4">Dirigent proteins impart stereoselectivity on the phenoxy radical-coupling reaction, yielding optically active lignans from two molecules of coniferyl alcohol in the biosynthesis of lignans, flavonolignans, and alkaloids and thus plays a central role in plant secondary metabolism.</text>
</comment>
<protein>
    <recommendedName>
        <fullName evidence="4">Dirigent protein</fullName>
    </recommendedName>
</protein>
<dbReference type="GO" id="GO:0048046">
    <property type="term" value="C:apoplast"/>
    <property type="evidence" value="ECO:0007669"/>
    <property type="project" value="UniProtKB-SubCell"/>
</dbReference>
<dbReference type="OrthoDB" id="1864232at2759"/>
<evidence type="ECO:0000256" key="2">
    <source>
        <dbReference type="ARBA" id="ARBA00011738"/>
    </source>
</evidence>
<dbReference type="InterPro" id="IPR004265">
    <property type="entry name" value="Dirigent"/>
</dbReference>
<comment type="caution">
    <text evidence="5">The sequence shown here is derived from an EMBL/GenBank/DDBJ whole genome shotgun (WGS) entry which is preliminary data.</text>
</comment>
<evidence type="ECO:0000256" key="4">
    <source>
        <dbReference type="RuleBase" id="RU363099"/>
    </source>
</evidence>
<comment type="similarity">
    <text evidence="1 4">Belongs to the plant dirigent protein family.</text>
</comment>
<dbReference type="PANTHER" id="PTHR21495">
    <property type="entry name" value="NUCLEOPORIN-RELATED"/>
    <property type="match status" value="1"/>
</dbReference>
<keyword evidence="3 4" id="KW-0964">Secreted</keyword>
<dbReference type="GO" id="GO:0009699">
    <property type="term" value="P:phenylpropanoid biosynthetic process"/>
    <property type="evidence" value="ECO:0007669"/>
    <property type="project" value="UniProtKB-ARBA"/>
</dbReference>
<gene>
    <name evidence="5" type="ORF">PHJA_002579700</name>
</gene>